<dbReference type="InterPro" id="IPR045860">
    <property type="entry name" value="Snake_toxin-like_sf"/>
</dbReference>
<dbReference type="Proteomes" id="UP000005408">
    <property type="component" value="Unassembled WGS sequence"/>
</dbReference>
<accession>A0A8W8NN68</accession>
<dbReference type="AlphaFoldDB" id="A0A8W8NN68"/>
<dbReference type="SUPFAM" id="SSF57302">
    <property type="entry name" value="Snake toxin-like"/>
    <property type="match status" value="1"/>
</dbReference>
<name>A0A8W8NN68_MAGGI</name>
<evidence type="ECO:0000313" key="1">
    <source>
        <dbReference type="EnsemblMetazoa" id="G6492.1:cds"/>
    </source>
</evidence>
<protein>
    <submittedName>
        <fullName evidence="1">Uncharacterized protein</fullName>
    </submittedName>
</protein>
<dbReference type="CDD" id="cd00117">
    <property type="entry name" value="TFP"/>
    <property type="match status" value="1"/>
</dbReference>
<organism evidence="1 2">
    <name type="scientific">Magallana gigas</name>
    <name type="common">Pacific oyster</name>
    <name type="synonym">Crassostrea gigas</name>
    <dbReference type="NCBI Taxonomy" id="29159"/>
    <lineage>
        <taxon>Eukaryota</taxon>
        <taxon>Metazoa</taxon>
        <taxon>Spiralia</taxon>
        <taxon>Lophotrochozoa</taxon>
        <taxon>Mollusca</taxon>
        <taxon>Bivalvia</taxon>
        <taxon>Autobranchia</taxon>
        <taxon>Pteriomorphia</taxon>
        <taxon>Ostreida</taxon>
        <taxon>Ostreoidea</taxon>
        <taxon>Ostreidae</taxon>
        <taxon>Magallana</taxon>
    </lineage>
</organism>
<reference evidence="1" key="1">
    <citation type="submission" date="2022-08" db="UniProtKB">
        <authorList>
            <consortium name="EnsemblMetazoa"/>
        </authorList>
    </citation>
    <scope>IDENTIFICATION</scope>
    <source>
        <strain evidence="1">05x7-T-G4-1.051#20</strain>
    </source>
</reference>
<sequence>MWILTLEGPGWSGQSGGVSDIVCQTNSDCQYHRCDASKTPYCVFGSCFCEATTSTEAATTTSFKNTAVTSPPPPTLNITKTTNLLTTPDPTTVDPQLLIKCTNHTECSSHVCPVGKHPYCNFGQRSSDCQCTDCTDNSHCFCPEGLVGTCHFNYFDRSYSCVCGFPETTTVLPTTAQHETTTTQQTTLALGRRCHVCGDNDNGIPCDTRSIYTGNLQQCGPGKDFCMTDLIHNGQPFPTIFKRCVTEEECRNKWLHQTSDLEHCTNYGNVLVEGHYSCHFCCTSDGCNSNQIPEKSTLYIKA</sequence>
<proteinExistence type="predicted"/>
<evidence type="ECO:0000313" key="2">
    <source>
        <dbReference type="Proteomes" id="UP000005408"/>
    </source>
</evidence>
<keyword evidence="2" id="KW-1185">Reference proteome</keyword>
<dbReference type="EnsemblMetazoa" id="G6492.1">
    <property type="protein sequence ID" value="G6492.1:cds"/>
    <property type="gene ID" value="G6492"/>
</dbReference>